<name>A0A3D9FB77_9SPHN</name>
<reference evidence="2 3" key="1">
    <citation type="submission" date="2018-07" db="EMBL/GenBank/DDBJ databases">
        <title>Genomic Encyclopedia of Type Strains, Phase IV (KMG-IV): sequencing the most valuable type-strain genomes for metagenomic binning, comparative biology and taxonomic classification.</title>
        <authorList>
            <person name="Goeker M."/>
        </authorList>
    </citation>
    <scope>NUCLEOTIDE SEQUENCE [LARGE SCALE GENOMIC DNA]</scope>
    <source>
        <strain evidence="2 3">DSM 26725</strain>
    </source>
</reference>
<organism evidence="2 3">
    <name type="scientific">Parasphingopyxis lamellibrachiae</name>
    <dbReference type="NCBI Taxonomy" id="680125"/>
    <lineage>
        <taxon>Bacteria</taxon>
        <taxon>Pseudomonadati</taxon>
        <taxon>Pseudomonadota</taxon>
        <taxon>Alphaproteobacteria</taxon>
        <taxon>Sphingomonadales</taxon>
        <taxon>Sphingomonadaceae</taxon>
        <taxon>Parasphingopyxis</taxon>
    </lineage>
</organism>
<evidence type="ECO:0000313" key="3">
    <source>
        <dbReference type="Proteomes" id="UP000256310"/>
    </source>
</evidence>
<comment type="caution">
    <text evidence="2">The sequence shown here is derived from an EMBL/GenBank/DDBJ whole genome shotgun (WGS) entry which is preliminary data.</text>
</comment>
<feature type="transmembrane region" description="Helical" evidence="1">
    <location>
        <begin position="37"/>
        <end position="59"/>
    </location>
</feature>
<keyword evidence="1" id="KW-1133">Transmembrane helix</keyword>
<keyword evidence="3" id="KW-1185">Reference proteome</keyword>
<evidence type="ECO:0000313" key="2">
    <source>
        <dbReference type="EMBL" id="RED15079.1"/>
    </source>
</evidence>
<proteinExistence type="predicted"/>
<gene>
    <name evidence="2" type="ORF">DFR46_0064</name>
</gene>
<dbReference type="AlphaFoldDB" id="A0A3D9FB77"/>
<dbReference type="Proteomes" id="UP000256310">
    <property type="component" value="Unassembled WGS sequence"/>
</dbReference>
<keyword evidence="1" id="KW-0472">Membrane</keyword>
<evidence type="ECO:0000256" key="1">
    <source>
        <dbReference type="SAM" id="Phobius"/>
    </source>
</evidence>
<feature type="transmembrane region" description="Helical" evidence="1">
    <location>
        <begin position="101"/>
        <end position="121"/>
    </location>
</feature>
<accession>A0A3D9FB77</accession>
<protein>
    <submittedName>
        <fullName evidence="2">Uncharacterized protein</fullName>
    </submittedName>
</protein>
<dbReference type="RefSeq" id="WP_116234646.1">
    <property type="nucleotide sequence ID" value="NZ_QRDP01000004.1"/>
</dbReference>
<sequence>MTPDYVKKIFLIDAAACALTFGSGVFATQMIATDTGLSPFIVAEAGWICLGAALLWGWLGTRAHPPLRICWLAIALNIGWIAASIGVLELNYASLTTHGQLLVPLQTVGVIILVTLEIIGVRQMSRQRLSAA</sequence>
<dbReference type="EMBL" id="QRDP01000004">
    <property type="protein sequence ID" value="RED15079.1"/>
    <property type="molecule type" value="Genomic_DNA"/>
</dbReference>
<keyword evidence="1" id="KW-0812">Transmembrane</keyword>
<feature type="transmembrane region" description="Helical" evidence="1">
    <location>
        <begin position="71"/>
        <end position="95"/>
    </location>
</feature>